<evidence type="ECO:0000256" key="1">
    <source>
        <dbReference type="SAM" id="MobiDB-lite"/>
    </source>
</evidence>
<dbReference type="EMBL" id="JBFOLJ010000019">
    <property type="protein sequence ID" value="KAL2463509.1"/>
    <property type="molecule type" value="Genomic_DNA"/>
</dbReference>
<feature type="region of interest" description="Disordered" evidence="1">
    <location>
        <begin position="195"/>
        <end position="223"/>
    </location>
</feature>
<feature type="compositionally biased region" description="Polar residues" evidence="1">
    <location>
        <begin position="61"/>
        <end position="70"/>
    </location>
</feature>
<comment type="caution">
    <text evidence="2">The sequence shown here is derived from an EMBL/GenBank/DDBJ whole genome shotgun (WGS) entry which is preliminary data.</text>
</comment>
<dbReference type="AlphaFoldDB" id="A0ABD1PKI3"/>
<gene>
    <name evidence="2" type="ORF">Fot_53165</name>
</gene>
<sequence>MIDQEEDFLQEIQEQDGGFESGAANRLSMLHLSPAATLQHSTTGISSKTNCGGGLQEKCTNCGSGSTKRQSPSSSLFKEPSSKRATLHLPSAAATPATNHHFPGFTKLPLPHSSPLRRTVSEPIYSSDTVNAAQFSGVSAGQGPILNPPLEKGSKSNTVQETVPSVVEAVPHAPAGIYRTISDPTPAVNYHVVTTTTPPRPPATRKFSRSPNCGEGNRELSRRESPNTKMLKKMKERLREMSQWWNEDLHEGVHEDCGSEDNNIDNNLKNEPEMEIEEPAEEAVWVERKGDYLVLHFRCPCGKGYQILLCGNSCYYKLTNF</sequence>
<keyword evidence="3" id="KW-1185">Reference proteome</keyword>
<proteinExistence type="predicted"/>
<evidence type="ECO:0000313" key="3">
    <source>
        <dbReference type="Proteomes" id="UP001604277"/>
    </source>
</evidence>
<evidence type="ECO:0000313" key="2">
    <source>
        <dbReference type="EMBL" id="KAL2463509.1"/>
    </source>
</evidence>
<feature type="region of interest" description="Disordered" evidence="1">
    <location>
        <begin position="61"/>
        <end position="114"/>
    </location>
</feature>
<organism evidence="2 3">
    <name type="scientific">Forsythia ovata</name>
    <dbReference type="NCBI Taxonomy" id="205694"/>
    <lineage>
        <taxon>Eukaryota</taxon>
        <taxon>Viridiplantae</taxon>
        <taxon>Streptophyta</taxon>
        <taxon>Embryophyta</taxon>
        <taxon>Tracheophyta</taxon>
        <taxon>Spermatophyta</taxon>
        <taxon>Magnoliopsida</taxon>
        <taxon>eudicotyledons</taxon>
        <taxon>Gunneridae</taxon>
        <taxon>Pentapetalae</taxon>
        <taxon>asterids</taxon>
        <taxon>lamiids</taxon>
        <taxon>Lamiales</taxon>
        <taxon>Oleaceae</taxon>
        <taxon>Forsythieae</taxon>
        <taxon>Forsythia</taxon>
    </lineage>
</organism>
<name>A0ABD1PKI3_9LAMI</name>
<dbReference type="Proteomes" id="UP001604277">
    <property type="component" value="Unassembled WGS sequence"/>
</dbReference>
<reference evidence="3" key="1">
    <citation type="submission" date="2024-07" db="EMBL/GenBank/DDBJ databases">
        <title>Two chromosome-level genome assemblies of Korean endemic species Abeliophyllum distichum and Forsythia ovata (Oleaceae).</title>
        <authorList>
            <person name="Jang H."/>
        </authorList>
    </citation>
    <scope>NUCLEOTIDE SEQUENCE [LARGE SCALE GENOMIC DNA]</scope>
</reference>
<accession>A0ABD1PKI3</accession>
<protein>
    <submittedName>
        <fullName evidence="2">Uncharacterized protein</fullName>
    </submittedName>
</protein>